<reference evidence="5" key="1">
    <citation type="journal article" date="2019" name="Int. J. Syst. Evol. Microbiol.">
        <title>The Global Catalogue of Microorganisms (GCM) 10K type strain sequencing project: providing services to taxonomists for standard genome sequencing and annotation.</title>
        <authorList>
            <consortium name="The Broad Institute Genomics Platform"/>
            <consortium name="The Broad Institute Genome Sequencing Center for Infectious Disease"/>
            <person name="Wu L."/>
            <person name="Ma J."/>
        </authorList>
    </citation>
    <scope>NUCLEOTIDE SEQUENCE [LARGE SCALE GENOMIC DNA]</scope>
    <source>
        <strain evidence="5">KCTC 42087</strain>
    </source>
</reference>
<comment type="caution">
    <text evidence="4">The sequence shown here is derived from an EMBL/GenBank/DDBJ whole genome shotgun (WGS) entry which is preliminary data.</text>
</comment>
<dbReference type="InterPro" id="IPR009057">
    <property type="entry name" value="Homeodomain-like_sf"/>
</dbReference>
<evidence type="ECO:0000256" key="2">
    <source>
        <dbReference type="PROSITE-ProRule" id="PRU00335"/>
    </source>
</evidence>
<evidence type="ECO:0000313" key="4">
    <source>
        <dbReference type="EMBL" id="MFC5749651.1"/>
    </source>
</evidence>
<dbReference type="InterPro" id="IPR001647">
    <property type="entry name" value="HTH_TetR"/>
</dbReference>
<feature type="domain" description="HTH tetR-type" evidence="3">
    <location>
        <begin position="4"/>
        <end position="64"/>
    </location>
</feature>
<dbReference type="Gene3D" id="1.10.357.10">
    <property type="entry name" value="Tetracycline Repressor, domain 2"/>
    <property type="match status" value="1"/>
</dbReference>
<dbReference type="Proteomes" id="UP001596074">
    <property type="component" value="Unassembled WGS sequence"/>
</dbReference>
<proteinExistence type="predicted"/>
<dbReference type="EMBL" id="JBHSON010000044">
    <property type="protein sequence ID" value="MFC5749651.1"/>
    <property type="molecule type" value="Genomic_DNA"/>
</dbReference>
<evidence type="ECO:0000313" key="5">
    <source>
        <dbReference type="Proteomes" id="UP001596074"/>
    </source>
</evidence>
<dbReference type="RefSeq" id="WP_378285378.1">
    <property type="nucleotide sequence ID" value="NZ_JBHSON010000044.1"/>
</dbReference>
<dbReference type="PANTHER" id="PTHR30055">
    <property type="entry name" value="HTH-TYPE TRANSCRIPTIONAL REGULATOR RUTR"/>
    <property type="match status" value="1"/>
</dbReference>
<keyword evidence="1 2" id="KW-0238">DNA-binding</keyword>
<feature type="DNA-binding region" description="H-T-H motif" evidence="2">
    <location>
        <begin position="27"/>
        <end position="46"/>
    </location>
</feature>
<protein>
    <submittedName>
        <fullName evidence="4">TetR/AcrR family transcriptional regulator</fullName>
    </submittedName>
</protein>
<organism evidence="4 5">
    <name type="scientific">Actinomadura rugatobispora</name>
    <dbReference type="NCBI Taxonomy" id="1994"/>
    <lineage>
        <taxon>Bacteria</taxon>
        <taxon>Bacillati</taxon>
        <taxon>Actinomycetota</taxon>
        <taxon>Actinomycetes</taxon>
        <taxon>Streptosporangiales</taxon>
        <taxon>Thermomonosporaceae</taxon>
        <taxon>Actinomadura</taxon>
    </lineage>
</organism>
<gene>
    <name evidence="4" type="ORF">ACFPZN_28850</name>
</gene>
<evidence type="ECO:0000256" key="1">
    <source>
        <dbReference type="ARBA" id="ARBA00023125"/>
    </source>
</evidence>
<name>A0ABW1A396_9ACTN</name>
<dbReference type="PRINTS" id="PR00455">
    <property type="entry name" value="HTHTETR"/>
</dbReference>
<keyword evidence="5" id="KW-1185">Reference proteome</keyword>
<dbReference type="PROSITE" id="PS50977">
    <property type="entry name" value="HTH_TETR_2"/>
    <property type="match status" value="1"/>
</dbReference>
<accession>A0ABW1A396</accession>
<dbReference type="InterPro" id="IPR050109">
    <property type="entry name" value="HTH-type_TetR-like_transc_reg"/>
</dbReference>
<evidence type="ECO:0000259" key="3">
    <source>
        <dbReference type="PROSITE" id="PS50977"/>
    </source>
</evidence>
<dbReference type="SUPFAM" id="SSF46689">
    <property type="entry name" value="Homeodomain-like"/>
    <property type="match status" value="1"/>
</dbReference>
<sequence>MTSRVTRDEWIDTAFDVLAKKGDSGLRVDELCSALGVTKGSFYWHFTDRAELVAEICSRWANGHADTLVELALETTADPLERLRRLHDRGKEKAGSDRAMRMWAGRDERIAAAVRAADRRIFGYMAKAFSDLGFPPAEAELRAKLLLYTAVGSYSVDSGIAPNAGPDQFERELRILARPLPPGER</sequence>
<dbReference type="PANTHER" id="PTHR30055:SF239">
    <property type="entry name" value="TRANSCRIPTIONAL REGULATORY PROTEIN"/>
    <property type="match status" value="1"/>
</dbReference>
<dbReference type="Pfam" id="PF00440">
    <property type="entry name" value="TetR_N"/>
    <property type="match status" value="1"/>
</dbReference>